<dbReference type="SMART" id="SM00248">
    <property type="entry name" value="ANK"/>
    <property type="match status" value="3"/>
</dbReference>
<dbReference type="PANTHER" id="PTHR47685">
    <property type="entry name" value="MAGNESIUM TRANSPORT PROTEIN CORA"/>
    <property type="match status" value="1"/>
</dbReference>
<dbReference type="EMBL" id="JAHMHR010000043">
    <property type="protein sequence ID" value="KAK1671862.1"/>
    <property type="molecule type" value="Genomic_DNA"/>
</dbReference>
<proteinExistence type="predicted"/>
<feature type="transmembrane region" description="Helical" evidence="3">
    <location>
        <begin position="1099"/>
        <end position="1124"/>
    </location>
</feature>
<keyword evidence="3" id="KW-1133">Transmembrane helix</keyword>
<evidence type="ECO:0000313" key="5">
    <source>
        <dbReference type="Proteomes" id="UP001224890"/>
    </source>
</evidence>
<dbReference type="InterPro" id="IPR002110">
    <property type="entry name" value="Ankyrin_rpt"/>
</dbReference>
<dbReference type="InterPro" id="IPR050829">
    <property type="entry name" value="CorA_MIT"/>
</dbReference>
<feature type="compositionally biased region" description="Basic and acidic residues" evidence="2">
    <location>
        <begin position="941"/>
        <end position="959"/>
    </location>
</feature>
<feature type="region of interest" description="Disordered" evidence="2">
    <location>
        <begin position="1272"/>
        <end position="1329"/>
    </location>
</feature>
<gene>
    <name evidence="4" type="ORF">BDP55DRAFT_675020</name>
</gene>
<dbReference type="Proteomes" id="UP001224890">
    <property type="component" value="Unassembled WGS sequence"/>
</dbReference>
<keyword evidence="5" id="KW-1185">Reference proteome</keyword>
<comment type="caution">
    <text evidence="4">The sequence shown here is derived from an EMBL/GenBank/DDBJ whole genome shotgun (WGS) entry which is preliminary data.</text>
</comment>
<evidence type="ECO:0008006" key="6">
    <source>
        <dbReference type="Google" id="ProtNLM"/>
    </source>
</evidence>
<accession>A0AAJ0ADI2</accession>
<feature type="repeat" description="ANK" evidence="1">
    <location>
        <begin position="358"/>
        <end position="390"/>
    </location>
</feature>
<feature type="transmembrane region" description="Helical" evidence="3">
    <location>
        <begin position="1210"/>
        <end position="1232"/>
    </location>
</feature>
<evidence type="ECO:0000256" key="2">
    <source>
        <dbReference type="SAM" id="MobiDB-lite"/>
    </source>
</evidence>
<feature type="transmembrane region" description="Helical" evidence="3">
    <location>
        <begin position="1144"/>
        <end position="1165"/>
    </location>
</feature>
<evidence type="ECO:0000256" key="3">
    <source>
        <dbReference type="SAM" id="Phobius"/>
    </source>
</evidence>
<name>A0AAJ0ADI2_9PEZI</name>
<dbReference type="GO" id="GO:0016020">
    <property type="term" value="C:membrane"/>
    <property type="evidence" value="ECO:0007669"/>
    <property type="project" value="InterPro"/>
</dbReference>
<keyword evidence="1" id="KW-0040">ANK repeat</keyword>
<feature type="region of interest" description="Disordered" evidence="2">
    <location>
        <begin position="817"/>
        <end position="868"/>
    </location>
</feature>
<dbReference type="InterPro" id="IPR036770">
    <property type="entry name" value="Ankyrin_rpt-contain_sf"/>
</dbReference>
<dbReference type="SUPFAM" id="SSF48452">
    <property type="entry name" value="TPR-like"/>
    <property type="match status" value="1"/>
</dbReference>
<reference evidence="4" key="1">
    <citation type="submission" date="2021-06" db="EMBL/GenBank/DDBJ databases">
        <title>Comparative genomics, transcriptomics and evolutionary studies reveal genomic signatures of adaptation to plant cell wall in hemibiotrophic fungi.</title>
        <authorList>
            <consortium name="DOE Joint Genome Institute"/>
            <person name="Baroncelli R."/>
            <person name="Diaz J.F."/>
            <person name="Benocci T."/>
            <person name="Peng M."/>
            <person name="Battaglia E."/>
            <person name="Haridas S."/>
            <person name="Andreopoulos W."/>
            <person name="Labutti K."/>
            <person name="Pangilinan J."/>
            <person name="Floch G.L."/>
            <person name="Makela M.R."/>
            <person name="Henrissat B."/>
            <person name="Grigoriev I.V."/>
            <person name="Crouch J.A."/>
            <person name="De Vries R.P."/>
            <person name="Sukno S.A."/>
            <person name="Thon M.R."/>
        </authorList>
    </citation>
    <scope>NUCLEOTIDE SEQUENCE</scope>
    <source>
        <strain evidence="4">CBS 193.32</strain>
    </source>
</reference>
<feature type="region of interest" description="Disordered" evidence="2">
    <location>
        <begin position="913"/>
        <end position="959"/>
    </location>
</feature>
<dbReference type="InterPro" id="IPR002523">
    <property type="entry name" value="MgTranspt_CorA/ZnTranspt_ZntB"/>
</dbReference>
<dbReference type="Pfam" id="PF12796">
    <property type="entry name" value="Ank_2"/>
    <property type="match status" value="1"/>
</dbReference>
<dbReference type="InterPro" id="IPR011990">
    <property type="entry name" value="TPR-like_helical_dom_sf"/>
</dbReference>
<keyword evidence="3" id="KW-0472">Membrane</keyword>
<feature type="compositionally biased region" description="Basic and acidic residues" evidence="2">
    <location>
        <begin position="817"/>
        <end position="830"/>
    </location>
</feature>
<dbReference type="Pfam" id="PF01544">
    <property type="entry name" value="CorA"/>
    <property type="match status" value="1"/>
</dbReference>
<feature type="compositionally biased region" description="Basic and acidic residues" evidence="2">
    <location>
        <begin position="838"/>
        <end position="848"/>
    </location>
</feature>
<dbReference type="PANTHER" id="PTHR47685:SF1">
    <property type="entry name" value="MAGNESIUM TRANSPORT PROTEIN CORA"/>
    <property type="match status" value="1"/>
</dbReference>
<dbReference type="SUPFAM" id="SSF48403">
    <property type="entry name" value="Ankyrin repeat"/>
    <property type="match status" value="1"/>
</dbReference>
<sequence length="1329" mass="150882">MQTRLMLGIAYTAAGKNDDAEATLIKVRNEMEEIWGWSHIATMACTKSLVQVLESLERYDEARDLYEIAIKAVRCALGSEYPWTLELCNNFACFRARRSEFDDAKKLFEDVYQAKRHVLGQHHRSTLDALCNLCRLSPASDHSSDELAMEIAVQALRQGYDDDSIVVLSVVKHLSFLYQQGGNAEKMQALCNEFEIEALAETYCTAFHVDTLIPPLKTRGQTQDVSILPFDIFQKVLSKIGPTWAKRSLRGLERTRNFIYKWTGMDVRTFTQHFVADEKWIEWGGLINPAVLLEEACAAGHEPAVEMLLERYDEYGEHDDEMNLDMQGAFRKAVVSGSEPVVRLLLDRSVEINHIDEAANTALHDAAKLGHDAVSGLLVESGADTHAMNEDGNTPMDMAMMAGHEGVVRLFMGHNGAILTSSTTAGGSPSVAKDLWYERLQRTGFDATVVHFYIGGRDKEVDATNGISGDAHRVQIVPVEELVGNFDNVLCQVLENRTEHETFPEADFRWIHLPANCMDWVEALLTTLQLAENDDQRCPDLLKNELWMRQLHDPPYSSVHGRFMKPLCREIPGFPTSSGSMVAFMPYLHWESDEKRREMNEKIAKVNAAQTLDMARLTQALKNGVKGAFGEQTPHAGTEDKNMALLGHYLFPVPPQSPVHLRRTLDQFQYYMTESTEDRDSDQVISRYFKRRHPDIPLPVMMIDQLWIWVLNQKTVVTSFPQRWDNTKGSSRDNRILDTGNVLDSVLTRLKQKERTPIGSVFDLSELIMARCLGLNYERIEWEYERYRYLEIFDYSINYVAHEEVRCFNEFANRANSEDSGKDGIGETKLGKQKRNQRSKEEEKKQEVGKQSGGKINTKAAKKVHAEPVPSVGEEIVAEWMETTINSRHSKDRGSVVSAKSGAQNYDDVLSRTMTEDETTGNPLTASIHGRRSGTSTTSKEIQKRWRKEHEDAKTEKKKKGEILNELARLLSKRTASKPPRKVEDSFDISHEVELLREIKDIRDELNILGNLFSQQKLVLETFTRIVEARRRDGQVPAADITHPEPSLSHAVQRHIAYVESLDKNAERVYRHLEDLLDLKQKQANVFEARNTRVSGNTITVFTIVTIVFLPASFMAAFLALPILEYPSVGDDKMGLAYAVKNTVITTVAVAFPFIVFALYVNPIFRIARVLTLPFQNAARSAYEARPFLLLLSRVISNVLWLVFKHLSKLVKLLALLMLWSLRLLLLMLVNWRRVFIWTRGMRDAKREARSTGQKWKNRRYVTGYLLRKLNRPEQSEGDDVEEQRAGEVSSETQSSRLTYGASLSEVSQPPVDENAVSERAMGKRVASG</sequence>
<dbReference type="Gene3D" id="1.25.40.20">
    <property type="entry name" value="Ankyrin repeat-containing domain"/>
    <property type="match status" value="1"/>
</dbReference>
<evidence type="ECO:0000313" key="4">
    <source>
        <dbReference type="EMBL" id="KAK1671862.1"/>
    </source>
</evidence>
<dbReference type="GO" id="GO:0046873">
    <property type="term" value="F:metal ion transmembrane transporter activity"/>
    <property type="evidence" value="ECO:0007669"/>
    <property type="project" value="InterPro"/>
</dbReference>
<dbReference type="GeneID" id="85460232"/>
<protein>
    <recommendedName>
        <fullName evidence="6">Ankyrin repeat protein</fullName>
    </recommendedName>
</protein>
<organism evidence="4 5">
    <name type="scientific">Colletotrichum godetiae</name>
    <dbReference type="NCBI Taxonomy" id="1209918"/>
    <lineage>
        <taxon>Eukaryota</taxon>
        <taxon>Fungi</taxon>
        <taxon>Dikarya</taxon>
        <taxon>Ascomycota</taxon>
        <taxon>Pezizomycotina</taxon>
        <taxon>Sordariomycetes</taxon>
        <taxon>Hypocreomycetidae</taxon>
        <taxon>Glomerellales</taxon>
        <taxon>Glomerellaceae</taxon>
        <taxon>Colletotrichum</taxon>
        <taxon>Colletotrichum acutatum species complex</taxon>
    </lineage>
</organism>
<dbReference type="PROSITE" id="PS50297">
    <property type="entry name" value="ANK_REP_REGION"/>
    <property type="match status" value="1"/>
</dbReference>
<dbReference type="PROSITE" id="PS50088">
    <property type="entry name" value="ANK_REPEAT"/>
    <property type="match status" value="1"/>
</dbReference>
<dbReference type="RefSeq" id="XP_060425865.1">
    <property type="nucleotide sequence ID" value="XM_060575706.1"/>
</dbReference>
<dbReference type="Gene3D" id="1.25.40.10">
    <property type="entry name" value="Tetratricopeptide repeat domain"/>
    <property type="match status" value="1"/>
</dbReference>
<evidence type="ECO:0000256" key="1">
    <source>
        <dbReference type="PROSITE-ProRule" id="PRU00023"/>
    </source>
</evidence>
<dbReference type="Pfam" id="PF13374">
    <property type="entry name" value="TPR_10"/>
    <property type="match status" value="1"/>
</dbReference>
<keyword evidence="3" id="KW-0812">Transmembrane</keyword>